<dbReference type="KEGG" id="niy:FQ775_22255"/>
<evidence type="ECO:0000313" key="7">
    <source>
        <dbReference type="Proteomes" id="UP000321389"/>
    </source>
</evidence>
<accession>A0A5B8L588</accession>
<dbReference type="Proteomes" id="UP000321389">
    <property type="component" value="Chromosome"/>
</dbReference>
<dbReference type="GO" id="GO:0016846">
    <property type="term" value="F:carbon-sulfur lyase activity"/>
    <property type="evidence" value="ECO:0007669"/>
    <property type="project" value="InterPro"/>
</dbReference>
<evidence type="ECO:0000256" key="3">
    <source>
        <dbReference type="ARBA" id="ARBA00022833"/>
    </source>
</evidence>
<dbReference type="PANTHER" id="PTHR33337:SF40">
    <property type="entry name" value="CENP-V_GFA DOMAIN-CONTAINING PROTEIN-RELATED"/>
    <property type="match status" value="1"/>
</dbReference>
<dbReference type="InterPro" id="IPR006913">
    <property type="entry name" value="CENP-V/GFA"/>
</dbReference>
<gene>
    <name evidence="6" type="ORF">FQ775_22255</name>
</gene>
<evidence type="ECO:0000256" key="2">
    <source>
        <dbReference type="ARBA" id="ARBA00022723"/>
    </source>
</evidence>
<dbReference type="OrthoDB" id="9807246at2"/>
<reference evidence="6" key="1">
    <citation type="submission" date="2020-04" db="EMBL/GenBank/DDBJ databases">
        <title>Nitratireductor sp. nov. isolated from mangrove soil.</title>
        <authorList>
            <person name="Ye Y."/>
        </authorList>
    </citation>
    <scope>NUCLEOTIDE SEQUENCE</scope>
    <source>
        <strain evidence="6">SY7</strain>
    </source>
</reference>
<keyword evidence="4" id="KW-0456">Lyase</keyword>
<evidence type="ECO:0000256" key="4">
    <source>
        <dbReference type="ARBA" id="ARBA00023239"/>
    </source>
</evidence>
<dbReference type="RefSeq" id="WP_146301504.1">
    <property type="nucleotide sequence ID" value="NZ_CP042301.2"/>
</dbReference>
<comment type="similarity">
    <text evidence="1">Belongs to the Gfa family.</text>
</comment>
<dbReference type="InterPro" id="IPR011057">
    <property type="entry name" value="Mss4-like_sf"/>
</dbReference>
<dbReference type="GO" id="GO:0046872">
    <property type="term" value="F:metal ion binding"/>
    <property type="evidence" value="ECO:0007669"/>
    <property type="project" value="UniProtKB-KW"/>
</dbReference>
<dbReference type="Gene3D" id="3.90.1590.10">
    <property type="entry name" value="glutathione-dependent formaldehyde- activating enzyme (gfa)"/>
    <property type="match status" value="1"/>
</dbReference>
<feature type="domain" description="CENP-V/GFA" evidence="5">
    <location>
        <begin position="5"/>
        <end position="118"/>
    </location>
</feature>
<organism evidence="6 7">
    <name type="scientific">Nitratireductor mangrovi</name>
    <dbReference type="NCBI Taxonomy" id="2599600"/>
    <lineage>
        <taxon>Bacteria</taxon>
        <taxon>Pseudomonadati</taxon>
        <taxon>Pseudomonadota</taxon>
        <taxon>Alphaproteobacteria</taxon>
        <taxon>Hyphomicrobiales</taxon>
        <taxon>Phyllobacteriaceae</taxon>
        <taxon>Nitratireductor</taxon>
    </lineage>
</organism>
<evidence type="ECO:0000313" key="6">
    <source>
        <dbReference type="EMBL" id="QDZ02870.1"/>
    </source>
</evidence>
<dbReference type="PROSITE" id="PS51891">
    <property type="entry name" value="CENP_V_GFA"/>
    <property type="match status" value="1"/>
</dbReference>
<proteinExistence type="inferred from homology"/>
<sequence length="144" mass="15928">MTEALNGQCLCGELRFTATPTGTAMGICHCGMCRRWSGGTFMSTDCGDSVRFESEETLGRYRGSSWGERLFCTACGSTILWQTQDGKNQHVSVHTFDDAAAFRFASEIFIDRKPGNYDFANETRKMTEAEVFALYGPKSSEGVQ</sequence>
<keyword evidence="3" id="KW-0862">Zinc</keyword>
<dbReference type="EMBL" id="CP042301">
    <property type="protein sequence ID" value="QDZ02870.1"/>
    <property type="molecule type" value="Genomic_DNA"/>
</dbReference>
<dbReference type="Pfam" id="PF04828">
    <property type="entry name" value="GFA"/>
    <property type="match status" value="1"/>
</dbReference>
<dbReference type="SUPFAM" id="SSF51316">
    <property type="entry name" value="Mss4-like"/>
    <property type="match status" value="1"/>
</dbReference>
<keyword evidence="2" id="KW-0479">Metal-binding</keyword>
<dbReference type="AlphaFoldDB" id="A0A5B8L588"/>
<name>A0A5B8L588_9HYPH</name>
<dbReference type="PANTHER" id="PTHR33337">
    <property type="entry name" value="GFA DOMAIN-CONTAINING PROTEIN"/>
    <property type="match status" value="1"/>
</dbReference>
<protein>
    <submittedName>
        <fullName evidence="6">GFA family protein</fullName>
    </submittedName>
</protein>
<evidence type="ECO:0000256" key="1">
    <source>
        <dbReference type="ARBA" id="ARBA00005495"/>
    </source>
</evidence>
<evidence type="ECO:0000259" key="5">
    <source>
        <dbReference type="PROSITE" id="PS51891"/>
    </source>
</evidence>
<keyword evidence="7" id="KW-1185">Reference proteome</keyword>